<gene>
    <name evidence="1" type="ORF">Maq22A_c09795</name>
</gene>
<evidence type="ECO:0000313" key="2">
    <source>
        <dbReference type="Proteomes" id="UP000061432"/>
    </source>
</evidence>
<name>A0A0C6FA14_9HYPH</name>
<evidence type="ECO:0000313" key="1">
    <source>
        <dbReference type="EMBL" id="BAQ45248.1"/>
    </source>
</evidence>
<dbReference type="Pfam" id="PF14078">
    <property type="entry name" value="DUF4259"/>
    <property type="match status" value="1"/>
</dbReference>
<dbReference type="InterPro" id="IPR025355">
    <property type="entry name" value="DUF4259"/>
</dbReference>
<dbReference type="RefSeq" id="WP_048425943.1">
    <property type="nucleotide sequence ID" value="NZ_AP014704.1"/>
</dbReference>
<dbReference type="EMBL" id="AP014704">
    <property type="protein sequence ID" value="BAQ45248.1"/>
    <property type="molecule type" value="Genomic_DNA"/>
</dbReference>
<dbReference type="STRING" id="270351.Maq22A_c09795"/>
<dbReference type="AlphaFoldDB" id="A0A0C6FA14"/>
<sequence length="138" mass="14980">MGAWGLGAFENDGAFESFCRVRDGKIDAIAQAFASALAQADYLEVDAGQNAVAAAEMVATAYDRPDRKLPDDIRDIIAAQAARIRDVPELIGQARASLARVLTDGSEIAELWDEVGESAEWRERVTDLDRRLNDIKGA</sequence>
<evidence type="ECO:0008006" key="3">
    <source>
        <dbReference type="Google" id="ProtNLM"/>
    </source>
</evidence>
<accession>A0A0C6FA14</accession>
<proteinExistence type="predicted"/>
<dbReference type="OrthoDB" id="7594887at2"/>
<dbReference type="Proteomes" id="UP000061432">
    <property type="component" value="Chromosome"/>
</dbReference>
<reference evidence="2" key="2">
    <citation type="submission" date="2015-01" db="EMBL/GenBank/DDBJ databases">
        <title>Complete genome sequence of Methylobacterium aquaticum strain 22A.</title>
        <authorList>
            <person name="Tani A."/>
            <person name="Ogura Y."/>
            <person name="Hayashi T."/>
        </authorList>
    </citation>
    <scope>NUCLEOTIDE SEQUENCE [LARGE SCALE GENOMIC DNA]</scope>
    <source>
        <strain evidence="2">MA-22A</strain>
    </source>
</reference>
<protein>
    <recommendedName>
        <fullName evidence="3">DUF4259 domain-containing protein</fullName>
    </recommendedName>
</protein>
<dbReference type="KEGG" id="maqu:Maq22A_c09795"/>
<dbReference type="PATRIC" id="fig|270351.10.peg.1882"/>
<reference evidence="1 2" key="1">
    <citation type="journal article" date="2015" name="Genome Announc.">
        <title>Complete Genome Sequence of Methylobacterium aquaticum Strain 22A, Isolated from Racomitrium japonicum Moss.</title>
        <authorList>
            <person name="Tani A."/>
            <person name="Ogura Y."/>
            <person name="Hayashi T."/>
            <person name="Kimbara K."/>
        </authorList>
    </citation>
    <scope>NUCLEOTIDE SEQUENCE [LARGE SCALE GENOMIC DNA]</scope>
    <source>
        <strain evidence="1 2">MA-22A</strain>
    </source>
</reference>
<organism evidence="1 2">
    <name type="scientific">Methylobacterium aquaticum</name>
    <dbReference type="NCBI Taxonomy" id="270351"/>
    <lineage>
        <taxon>Bacteria</taxon>
        <taxon>Pseudomonadati</taxon>
        <taxon>Pseudomonadota</taxon>
        <taxon>Alphaproteobacteria</taxon>
        <taxon>Hyphomicrobiales</taxon>
        <taxon>Methylobacteriaceae</taxon>
        <taxon>Methylobacterium</taxon>
    </lineage>
</organism>